<protein>
    <submittedName>
        <fullName evidence="4">Ribosomal protein S18 acetylase RimI-like enzyme</fullName>
    </submittedName>
</protein>
<dbReference type="InterPro" id="IPR050832">
    <property type="entry name" value="Bact_Acetyltransf"/>
</dbReference>
<keyword evidence="4" id="KW-0689">Ribosomal protein</keyword>
<name>A0A846QSL0_9BACT</name>
<organism evidence="4 5">
    <name type="scientific">Desulfobaculum xiamenense</name>
    <dbReference type="NCBI Taxonomy" id="995050"/>
    <lineage>
        <taxon>Bacteria</taxon>
        <taxon>Pseudomonadati</taxon>
        <taxon>Thermodesulfobacteriota</taxon>
        <taxon>Desulfovibrionia</taxon>
        <taxon>Desulfovibrionales</taxon>
        <taxon>Desulfovibrionaceae</taxon>
        <taxon>Desulfobaculum</taxon>
    </lineage>
</organism>
<dbReference type="AlphaFoldDB" id="A0A846QSL0"/>
<evidence type="ECO:0000256" key="2">
    <source>
        <dbReference type="ARBA" id="ARBA00023315"/>
    </source>
</evidence>
<dbReference type="SUPFAM" id="SSF55729">
    <property type="entry name" value="Acyl-CoA N-acyltransferases (Nat)"/>
    <property type="match status" value="1"/>
</dbReference>
<accession>A0A846QSL0</accession>
<keyword evidence="5" id="KW-1185">Reference proteome</keyword>
<dbReference type="Gene3D" id="3.40.630.30">
    <property type="match status" value="1"/>
</dbReference>
<dbReference type="InterPro" id="IPR000182">
    <property type="entry name" value="GNAT_dom"/>
</dbReference>
<proteinExistence type="predicted"/>
<dbReference type="EMBL" id="JAATJA010000005">
    <property type="protein sequence ID" value="NJB69353.1"/>
    <property type="molecule type" value="Genomic_DNA"/>
</dbReference>
<comment type="caution">
    <text evidence="4">The sequence shown here is derived from an EMBL/GenBank/DDBJ whole genome shotgun (WGS) entry which is preliminary data.</text>
</comment>
<dbReference type="PANTHER" id="PTHR43877">
    <property type="entry name" value="AMINOALKYLPHOSPHONATE N-ACETYLTRANSFERASE-RELATED-RELATED"/>
    <property type="match status" value="1"/>
</dbReference>
<dbReference type="PROSITE" id="PS51186">
    <property type="entry name" value="GNAT"/>
    <property type="match status" value="1"/>
</dbReference>
<sequence length="178" mass="19763">MTFRIRPAAATDLPFLAEMFARTIPEVYRDIVPAHELSGRVGNVVETLMLHWPNARICEVAPPWPAHAWPDADDPLAPFTHGRLAGMALVVNGSHVSLLWVDTPHRRKGAGLLLLRDAERRVAKGGFRSATLEVYADNVPALRFYEACGWEVEREFIGQMGAKVYAMRKVLCDCAACP</sequence>
<dbReference type="Pfam" id="PF00583">
    <property type="entry name" value="Acetyltransf_1"/>
    <property type="match status" value="1"/>
</dbReference>
<dbReference type="CDD" id="cd04301">
    <property type="entry name" value="NAT_SF"/>
    <property type="match status" value="1"/>
</dbReference>
<feature type="domain" description="N-acetyltransferase" evidence="3">
    <location>
        <begin position="3"/>
        <end position="172"/>
    </location>
</feature>
<keyword evidence="2" id="KW-0012">Acyltransferase</keyword>
<keyword evidence="4" id="KW-0687">Ribonucleoprotein</keyword>
<dbReference type="RefSeq" id="WP_167942446.1">
    <property type="nucleotide sequence ID" value="NZ_JAATJA010000005.1"/>
</dbReference>
<evidence type="ECO:0000256" key="1">
    <source>
        <dbReference type="ARBA" id="ARBA00022679"/>
    </source>
</evidence>
<dbReference type="PANTHER" id="PTHR43877:SF2">
    <property type="entry name" value="AMINOALKYLPHOSPHONATE N-ACETYLTRANSFERASE-RELATED"/>
    <property type="match status" value="1"/>
</dbReference>
<gene>
    <name evidence="4" type="ORF">GGQ74_003055</name>
</gene>
<dbReference type="Proteomes" id="UP000580856">
    <property type="component" value="Unassembled WGS sequence"/>
</dbReference>
<reference evidence="4 5" key="1">
    <citation type="submission" date="2020-03" db="EMBL/GenBank/DDBJ databases">
        <title>Genomic Encyclopedia of Type Strains, Phase IV (KMG-IV): sequencing the most valuable type-strain genomes for metagenomic binning, comparative biology and taxonomic classification.</title>
        <authorList>
            <person name="Goeker M."/>
        </authorList>
    </citation>
    <scope>NUCLEOTIDE SEQUENCE [LARGE SCALE GENOMIC DNA]</scope>
    <source>
        <strain evidence="4 5">DSM 24233</strain>
    </source>
</reference>
<dbReference type="InterPro" id="IPR016181">
    <property type="entry name" value="Acyl_CoA_acyltransferase"/>
</dbReference>
<evidence type="ECO:0000259" key="3">
    <source>
        <dbReference type="PROSITE" id="PS51186"/>
    </source>
</evidence>
<evidence type="ECO:0000313" key="4">
    <source>
        <dbReference type="EMBL" id="NJB69353.1"/>
    </source>
</evidence>
<dbReference type="GO" id="GO:0005840">
    <property type="term" value="C:ribosome"/>
    <property type="evidence" value="ECO:0007669"/>
    <property type="project" value="UniProtKB-KW"/>
</dbReference>
<dbReference type="GO" id="GO:0016747">
    <property type="term" value="F:acyltransferase activity, transferring groups other than amino-acyl groups"/>
    <property type="evidence" value="ECO:0007669"/>
    <property type="project" value="InterPro"/>
</dbReference>
<evidence type="ECO:0000313" key="5">
    <source>
        <dbReference type="Proteomes" id="UP000580856"/>
    </source>
</evidence>
<keyword evidence="1" id="KW-0808">Transferase</keyword>